<dbReference type="Pfam" id="PF13378">
    <property type="entry name" value="MR_MLE_C"/>
    <property type="match status" value="1"/>
</dbReference>
<name>A0ABP6WN37_9FLAO</name>
<dbReference type="InterPro" id="IPR029017">
    <property type="entry name" value="Enolase-like_N"/>
</dbReference>
<dbReference type="PANTHER" id="PTHR13794">
    <property type="entry name" value="ENOLASE SUPERFAMILY, MANDELATE RACEMASE"/>
    <property type="match status" value="1"/>
</dbReference>
<dbReference type="InterPro" id="IPR036849">
    <property type="entry name" value="Enolase-like_C_sf"/>
</dbReference>
<proteinExistence type="predicted"/>
<dbReference type="InterPro" id="IPR018110">
    <property type="entry name" value="Mandel_Rmase/mucon_lact_enz_CS"/>
</dbReference>
<gene>
    <name evidence="5" type="ORF">GCM10022395_00460</name>
</gene>
<dbReference type="SUPFAM" id="SSF51604">
    <property type="entry name" value="Enolase C-terminal domain-like"/>
    <property type="match status" value="1"/>
</dbReference>
<organism evidence="5 6">
    <name type="scientific">Snuella lapsa</name>
    <dbReference type="NCBI Taxonomy" id="870481"/>
    <lineage>
        <taxon>Bacteria</taxon>
        <taxon>Pseudomonadati</taxon>
        <taxon>Bacteroidota</taxon>
        <taxon>Flavobacteriia</taxon>
        <taxon>Flavobacteriales</taxon>
        <taxon>Flavobacteriaceae</taxon>
        <taxon>Snuella</taxon>
    </lineage>
</organism>
<dbReference type="Gene3D" id="3.20.20.120">
    <property type="entry name" value="Enolase-like C-terminal domain"/>
    <property type="match status" value="1"/>
</dbReference>
<dbReference type="InterPro" id="IPR029065">
    <property type="entry name" value="Enolase_C-like"/>
</dbReference>
<dbReference type="SFLD" id="SFLDG00179">
    <property type="entry name" value="mandelate_racemase"/>
    <property type="match status" value="1"/>
</dbReference>
<dbReference type="SMART" id="SM00922">
    <property type="entry name" value="MR_MLE"/>
    <property type="match status" value="1"/>
</dbReference>
<reference evidence="6" key="1">
    <citation type="journal article" date="2019" name="Int. J. Syst. Evol. Microbiol.">
        <title>The Global Catalogue of Microorganisms (GCM) 10K type strain sequencing project: providing services to taxonomists for standard genome sequencing and annotation.</title>
        <authorList>
            <consortium name="The Broad Institute Genomics Platform"/>
            <consortium name="The Broad Institute Genome Sequencing Center for Infectious Disease"/>
            <person name="Wu L."/>
            <person name="Ma J."/>
        </authorList>
    </citation>
    <scope>NUCLEOTIDE SEQUENCE [LARGE SCALE GENOMIC DNA]</scope>
    <source>
        <strain evidence="6">JCM 17111</strain>
    </source>
</reference>
<keyword evidence="3" id="KW-0460">Magnesium</keyword>
<evidence type="ECO:0000313" key="6">
    <source>
        <dbReference type="Proteomes" id="UP001500954"/>
    </source>
</evidence>
<dbReference type="PROSITE" id="PS00909">
    <property type="entry name" value="MR_MLE_2"/>
    <property type="match status" value="1"/>
</dbReference>
<feature type="domain" description="Mandelate racemase/muconate lactonizing enzyme C-terminal" evidence="4">
    <location>
        <begin position="198"/>
        <end position="295"/>
    </location>
</feature>
<dbReference type="InterPro" id="IPR046945">
    <property type="entry name" value="RHMD-like"/>
</dbReference>
<comment type="caution">
    <text evidence="5">The sequence shown here is derived from an EMBL/GenBank/DDBJ whole genome shotgun (WGS) entry which is preliminary data.</text>
</comment>
<dbReference type="PANTHER" id="PTHR13794:SF58">
    <property type="entry name" value="MITOCHONDRIAL ENOLASE SUPERFAMILY MEMBER 1"/>
    <property type="match status" value="1"/>
</dbReference>
<dbReference type="InterPro" id="IPR013341">
    <property type="entry name" value="Mandelate_racemase_N_dom"/>
</dbReference>
<evidence type="ECO:0000256" key="2">
    <source>
        <dbReference type="ARBA" id="ARBA00022723"/>
    </source>
</evidence>
<sequence>MNKSVLIKKVSSADTQFKLKEGAGSDAVHTTPIYAYAVCKLHTDNGIEGTGLAFTLGIGNMLVCQAIDYLSKHIEGREINDLMANFGTTYKAMTDDPNFRWLGPHKGVVHLALASVVNACFDLWAKSKGVPLWKLLIDLPPEHIVNTLDLSYLEDILTREEAISLLSKQATTKSERLNILQTGYPGYDTSIGWFNYSDDKVRANIKKAMDAGFTAMKLKVGSADSQRDIRRAELVRKTAGDKATIMLDANQQWHLPKAIEVCKALKAMNPYWIEEPTHPDDVNAHVRLAKEIAPVKLALGEHVPNKVIFKNFIQSGCMSFNQVDAVRVGGVSEFITISLMSKKYGIPVVPHVGDMGQIHQHLVLFNHIAMGHEALFLEHIPHLKSHFKHPVEITDGYYKVPQHPGMSSDLNIEAK</sequence>
<dbReference type="Pfam" id="PF02746">
    <property type="entry name" value="MR_MLE_N"/>
    <property type="match status" value="1"/>
</dbReference>
<evidence type="ECO:0000256" key="3">
    <source>
        <dbReference type="ARBA" id="ARBA00022842"/>
    </source>
</evidence>
<comment type="cofactor">
    <cofactor evidence="1">
        <name>Mg(2+)</name>
        <dbReference type="ChEBI" id="CHEBI:18420"/>
    </cofactor>
</comment>
<dbReference type="InterPro" id="IPR013342">
    <property type="entry name" value="Mandelate_racemase_C"/>
</dbReference>
<dbReference type="Proteomes" id="UP001500954">
    <property type="component" value="Unassembled WGS sequence"/>
</dbReference>
<evidence type="ECO:0000259" key="4">
    <source>
        <dbReference type="SMART" id="SM00922"/>
    </source>
</evidence>
<keyword evidence="6" id="KW-1185">Reference proteome</keyword>
<dbReference type="SFLD" id="SFLDS00001">
    <property type="entry name" value="Enolase"/>
    <property type="match status" value="1"/>
</dbReference>
<evidence type="ECO:0000313" key="5">
    <source>
        <dbReference type="EMBL" id="GAA3552829.1"/>
    </source>
</evidence>
<dbReference type="RefSeq" id="WP_345003677.1">
    <property type="nucleotide sequence ID" value="NZ_BAABCY010000004.1"/>
</dbReference>
<keyword evidence="2" id="KW-0479">Metal-binding</keyword>
<accession>A0ABP6WN37</accession>
<dbReference type="Gene3D" id="3.30.390.10">
    <property type="entry name" value="Enolase-like, N-terminal domain"/>
    <property type="match status" value="1"/>
</dbReference>
<dbReference type="EMBL" id="BAABCY010000004">
    <property type="protein sequence ID" value="GAA3552829.1"/>
    <property type="molecule type" value="Genomic_DNA"/>
</dbReference>
<evidence type="ECO:0000256" key="1">
    <source>
        <dbReference type="ARBA" id="ARBA00001946"/>
    </source>
</evidence>
<dbReference type="SUPFAM" id="SSF54826">
    <property type="entry name" value="Enolase N-terminal domain-like"/>
    <property type="match status" value="1"/>
</dbReference>
<protein>
    <submittedName>
        <fullName evidence="5">L-fuconate dehydratase</fullName>
    </submittedName>
</protein>